<name>A0ABQ8J6Y5_DERPT</name>
<evidence type="ECO:0000313" key="4">
    <source>
        <dbReference type="Proteomes" id="UP000887458"/>
    </source>
</evidence>
<proteinExistence type="inferred from homology"/>
<keyword evidence="1" id="KW-0227">DNA damage</keyword>
<comment type="caution">
    <text evidence="3">The sequence shown here is derived from an EMBL/GenBank/DDBJ whole genome shotgun (WGS) entry which is preliminary data.</text>
</comment>
<reference evidence="3 4" key="2">
    <citation type="journal article" date="2022" name="Mol. Biol. Evol.">
        <title>Comparative Genomics Reveals Insights into the Divergent Evolution of Astigmatic Mites and Household Pest Adaptations.</title>
        <authorList>
            <person name="Xiong Q."/>
            <person name="Wan A.T."/>
            <person name="Liu X."/>
            <person name="Fung C.S."/>
            <person name="Xiao X."/>
            <person name="Malainual N."/>
            <person name="Hou J."/>
            <person name="Wang L."/>
            <person name="Wang M."/>
            <person name="Yang K.Y."/>
            <person name="Cui Y."/>
            <person name="Leung E.L."/>
            <person name="Nong W."/>
            <person name="Shin S.K."/>
            <person name="Au S.W."/>
            <person name="Jeong K.Y."/>
            <person name="Chew F.T."/>
            <person name="Hui J.H."/>
            <person name="Leung T.F."/>
            <person name="Tungtrongchitr A."/>
            <person name="Zhong N."/>
            <person name="Liu Z."/>
            <person name="Tsui S.K."/>
        </authorList>
    </citation>
    <scope>NUCLEOTIDE SEQUENCE [LARGE SCALE GENOMIC DNA]</scope>
    <source>
        <strain evidence="3">Derp</strain>
    </source>
</reference>
<dbReference type="PANTHER" id="PTHR20973:SF0">
    <property type="entry name" value="NON-STRUCTURAL MAINTENANCE OF CHROMOSOMES ELEMENT 1 HOMOLOG"/>
    <property type="match status" value="1"/>
</dbReference>
<evidence type="ECO:0000256" key="1">
    <source>
        <dbReference type="RuleBase" id="RU368018"/>
    </source>
</evidence>
<sequence>MSYLRYVQTFEFGQKNCQDPQHCVFCLCDMMKELKMTENNIRQYFDFQQLLKQFFLKNQCVSTAQLDCWLNRIKEKLQHNEQNDRIDRELAIINANQTLRSYGFAIKKVFCKSSDETFYTLINETEDALTAKSMWTRNENSFYYLLVDAIVKSFLQIDDNDDNDGFNLNEHLAIGMTSANNVARNTNITIILGEKILKNWINQYWFKKIDRGSKITLGVRTLTQKSGYLIRKYNLSACKHCGLVCFYGSKCTKCNICWHEKCLQSSNNNTCSSCNQPLSNNQICK</sequence>
<accession>A0ABQ8J6Y5</accession>
<keyword evidence="1" id="KW-0234">DNA repair</keyword>
<comment type="subunit">
    <text evidence="1">Component of the Smc5-Smc6 complex.</text>
</comment>
<dbReference type="PANTHER" id="PTHR20973">
    <property type="entry name" value="NON-SMC ELEMENT 1-RELATED"/>
    <property type="match status" value="1"/>
</dbReference>
<dbReference type="Gene3D" id="1.10.10.10">
    <property type="entry name" value="Winged helix-like DNA-binding domain superfamily/Winged helix DNA-binding domain"/>
    <property type="match status" value="1"/>
</dbReference>
<protein>
    <recommendedName>
        <fullName evidence="1">Non-structural maintenance of chromosomes element 1 homolog</fullName>
        <ecNumber evidence="1">2.3.2.27</ecNumber>
    </recommendedName>
</protein>
<keyword evidence="1" id="KW-0479">Metal-binding</keyword>
<comment type="similarity">
    <text evidence="1">Belongs to the NSE1 family.</text>
</comment>
<feature type="domain" description="Phorbol-ester/DAG-type" evidence="2">
    <location>
        <begin position="225"/>
        <end position="271"/>
    </location>
</feature>
<dbReference type="InterPro" id="IPR002219">
    <property type="entry name" value="PKC_DAG/PE"/>
</dbReference>
<comment type="subcellular location">
    <subcellularLocation>
        <location evidence="1">Nucleus</location>
    </subcellularLocation>
</comment>
<keyword evidence="1" id="KW-0862">Zinc</keyword>
<dbReference type="EMBL" id="NJHN03000064">
    <property type="protein sequence ID" value="KAH9418326.1"/>
    <property type="molecule type" value="Genomic_DNA"/>
</dbReference>
<keyword evidence="4" id="KW-1185">Reference proteome</keyword>
<comment type="catalytic activity">
    <reaction evidence="1">
        <text>S-ubiquitinyl-[E2 ubiquitin-conjugating enzyme]-L-cysteine + [acceptor protein]-L-lysine = [E2 ubiquitin-conjugating enzyme]-L-cysteine + N(6)-ubiquitinyl-[acceptor protein]-L-lysine.</text>
        <dbReference type="EC" id="2.3.2.27"/>
    </reaction>
</comment>
<keyword evidence="1" id="KW-0539">Nucleus</keyword>
<dbReference type="EC" id="2.3.2.27" evidence="1"/>
<keyword evidence="1" id="KW-0233">DNA recombination</keyword>
<dbReference type="InterPro" id="IPR011513">
    <property type="entry name" value="Nse1"/>
</dbReference>
<keyword evidence="1" id="KW-0833">Ubl conjugation pathway</keyword>
<dbReference type="Proteomes" id="UP000887458">
    <property type="component" value="Unassembled WGS sequence"/>
</dbReference>
<dbReference type="InterPro" id="IPR036388">
    <property type="entry name" value="WH-like_DNA-bd_sf"/>
</dbReference>
<evidence type="ECO:0000259" key="2">
    <source>
        <dbReference type="PROSITE" id="PS50081"/>
    </source>
</evidence>
<organism evidence="3 4">
    <name type="scientific">Dermatophagoides pteronyssinus</name>
    <name type="common">European house dust mite</name>
    <dbReference type="NCBI Taxonomy" id="6956"/>
    <lineage>
        <taxon>Eukaryota</taxon>
        <taxon>Metazoa</taxon>
        <taxon>Ecdysozoa</taxon>
        <taxon>Arthropoda</taxon>
        <taxon>Chelicerata</taxon>
        <taxon>Arachnida</taxon>
        <taxon>Acari</taxon>
        <taxon>Acariformes</taxon>
        <taxon>Sarcoptiformes</taxon>
        <taxon>Astigmata</taxon>
        <taxon>Psoroptidia</taxon>
        <taxon>Analgoidea</taxon>
        <taxon>Pyroglyphidae</taxon>
        <taxon>Dermatophagoidinae</taxon>
        <taxon>Dermatophagoides</taxon>
    </lineage>
</organism>
<evidence type="ECO:0000313" key="3">
    <source>
        <dbReference type="EMBL" id="KAH9418326.1"/>
    </source>
</evidence>
<dbReference type="Gene3D" id="3.90.1150.220">
    <property type="match status" value="1"/>
</dbReference>
<gene>
    <name evidence="3" type="primary">NSMCE1</name>
    <name evidence="3" type="ORF">DERP_010193</name>
</gene>
<keyword evidence="1" id="KW-0863">Zinc-finger</keyword>
<keyword evidence="1" id="KW-0808">Transferase</keyword>
<dbReference type="Pfam" id="PF07574">
    <property type="entry name" value="SMC_Nse1"/>
    <property type="match status" value="1"/>
</dbReference>
<reference evidence="3 4" key="1">
    <citation type="journal article" date="2018" name="J. Allergy Clin. Immunol.">
        <title>High-quality assembly of Dermatophagoides pteronyssinus genome and transcriptome reveals a wide range of novel allergens.</title>
        <authorList>
            <person name="Liu X.Y."/>
            <person name="Yang K.Y."/>
            <person name="Wang M.Q."/>
            <person name="Kwok J.S."/>
            <person name="Zeng X."/>
            <person name="Yang Z."/>
            <person name="Xiao X.J."/>
            <person name="Lau C.P."/>
            <person name="Li Y."/>
            <person name="Huang Z.M."/>
            <person name="Ba J.G."/>
            <person name="Yim A.K."/>
            <person name="Ouyang C.Y."/>
            <person name="Ngai S.M."/>
            <person name="Chan T.F."/>
            <person name="Leung E.L."/>
            <person name="Liu L."/>
            <person name="Liu Z.G."/>
            <person name="Tsui S.K."/>
        </authorList>
    </citation>
    <scope>NUCLEOTIDE SEQUENCE [LARGE SCALE GENOMIC DNA]</scope>
    <source>
        <strain evidence="3">Derp</strain>
    </source>
</reference>
<dbReference type="PROSITE" id="PS50081">
    <property type="entry name" value="ZF_DAG_PE_2"/>
    <property type="match status" value="1"/>
</dbReference>